<keyword evidence="10" id="KW-1185">Reference proteome</keyword>
<dbReference type="GO" id="GO:0030424">
    <property type="term" value="C:axon"/>
    <property type="evidence" value="ECO:0007669"/>
    <property type="project" value="TreeGrafter"/>
</dbReference>
<dbReference type="PANTHER" id="PTHR21143:SF133">
    <property type="entry name" value="GUSTATORY AND PHEROMONE RECEPTOR 32A-RELATED"/>
    <property type="match status" value="1"/>
</dbReference>
<dbReference type="GO" id="GO:0007635">
    <property type="term" value="P:chemosensory behavior"/>
    <property type="evidence" value="ECO:0007669"/>
    <property type="project" value="TreeGrafter"/>
</dbReference>
<dbReference type="EnsemblMetazoa" id="CPIJ008847-RE">
    <property type="protein sequence ID" value="CPIJ008847-PE"/>
    <property type="gene ID" value="CPIJ008847"/>
</dbReference>
<feature type="transmembrane region" description="Helical" evidence="8">
    <location>
        <begin position="122"/>
        <end position="147"/>
    </location>
</feature>
<evidence type="ECO:0000313" key="9">
    <source>
        <dbReference type="EnsemblMetazoa" id="CPIJ008847-PE"/>
    </source>
</evidence>
<dbReference type="GO" id="GO:0005886">
    <property type="term" value="C:plasma membrane"/>
    <property type="evidence" value="ECO:0007669"/>
    <property type="project" value="UniProtKB-SubCell"/>
</dbReference>
<evidence type="ECO:0000256" key="5">
    <source>
        <dbReference type="ARBA" id="ARBA00023136"/>
    </source>
</evidence>
<dbReference type="AlphaFoldDB" id="A0A1S4JNJ0"/>
<comment type="function">
    <text evidence="8">Gustatory receptor which mediates acceptance or avoidance behavior, depending on its substrates.</text>
</comment>
<dbReference type="Proteomes" id="UP000002320">
    <property type="component" value="Unassembled WGS sequence"/>
</dbReference>
<evidence type="ECO:0000313" key="10">
    <source>
        <dbReference type="Proteomes" id="UP000002320"/>
    </source>
</evidence>
<evidence type="ECO:0000256" key="1">
    <source>
        <dbReference type="ARBA" id="ARBA00004651"/>
    </source>
</evidence>
<feature type="transmembrane region" description="Helical" evidence="8">
    <location>
        <begin position="343"/>
        <end position="362"/>
    </location>
</feature>
<evidence type="ECO:0000256" key="4">
    <source>
        <dbReference type="ARBA" id="ARBA00022989"/>
    </source>
</evidence>
<dbReference type="GO" id="GO:0007165">
    <property type="term" value="P:signal transduction"/>
    <property type="evidence" value="ECO:0007669"/>
    <property type="project" value="UniProtKB-KW"/>
</dbReference>
<dbReference type="GO" id="GO:0008049">
    <property type="term" value="P:male courtship behavior"/>
    <property type="evidence" value="ECO:0007669"/>
    <property type="project" value="TreeGrafter"/>
</dbReference>
<sequence length="386" mass="44861">MEEDPLKTIVRMSNLVGHISVRLKHERYIASNRRALVANIVTLLVLQMMFEYNTYTSWNQIVTAYGLWMVTLIQLDVYLTFGLNYLMVLNGAVQSKNFVKLLNRMRRIIQKSHFAKTRYKRLWRITSAATLLNVVLNFGIHCAYPWFSNLITTKDELIREILLSFLVTFGDTFYIFFNAVLTVLQIEFIYIKTYLVDTNANQLEQAKLLRRTYNDAVLVMNLVTKCFALPIVYSALLLSFEGTVQLFQFFLLLRSEHKSRHDLKEMLYYLLWFVPYLVKFFVTINMANSTSEKANEAALSTRHFDDYSMKNTKLAKQINKFLLKNLHQKKKFSAFGFFNIDNSVIYTVFSSIITYLVILIQFKQLENDLTHGNSGNETISAAGGST</sequence>
<feature type="transmembrane region" description="Helical" evidence="8">
    <location>
        <begin position="65"/>
        <end position="86"/>
    </location>
</feature>
<keyword evidence="5 8" id="KW-0472">Membrane</keyword>
<dbReference type="PANTHER" id="PTHR21143">
    <property type="entry name" value="INVERTEBRATE GUSTATORY RECEPTOR"/>
    <property type="match status" value="1"/>
</dbReference>
<dbReference type="GO" id="GO:0030425">
    <property type="term" value="C:dendrite"/>
    <property type="evidence" value="ECO:0007669"/>
    <property type="project" value="TreeGrafter"/>
</dbReference>
<protein>
    <recommendedName>
        <fullName evidence="8">Gustatory receptor</fullName>
    </recommendedName>
</protein>
<keyword evidence="6 8" id="KW-0675">Receptor</keyword>
<keyword evidence="3 8" id="KW-0812">Transmembrane</keyword>
<evidence type="ECO:0000256" key="3">
    <source>
        <dbReference type="ARBA" id="ARBA00022692"/>
    </source>
</evidence>
<proteinExistence type="inferred from homology"/>
<dbReference type="InterPro" id="IPR013604">
    <property type="entry name" value="7TM_chemorcpt"/>
</dbReference>
<feature type="transmembrane region" description="Helical" evidence="8">
    <location>
        <begin position="173"/>
        <end position="191"/>
    </location>
</feature>
<feature type="transmembrane region" description="Helical" evidence="8">
    <location>
        <begin position="266"/>
        <end position="287"/>
    </location>
</feature>
<name>A0A1S4JNJ0_CULQU</name>
<feature type="transmembrane region" description="Helical" evidence="8">
    <location>
        <begin position="237"/>
        <end position="254"/>
    </location>
</feature>
<keyword evidence="7 8" id="KW-0807">Transducer</keyword>
<feature type="transmembrane region" description="Helical" evidence="8">
    <location>
        <begin position="35"/>
        <end position="53"/>
    </location>
</feature>
<dbReference type="OrthoDB" id="6695098at2759"/>
<organism evidence="9 10">
    <name type="scientific">Culex quinquefasciatus</name>
    <name type="common">Southern house mosquito</name>
    <name type="synonym">Culex pungens</name>
    <dbReference type="NCBI Taxonomy" id="7176"/>
    <lineage>
        <taxon>Eukaryota</taxon>
        <taxon>Metazoa</taxon>
        <taxon>Ecdysozoa</taxon>
        <taxon>Arthropoda</taxon>
        <taxon>Hexapoda</taxon>
        <taxon>Insecta</taxon>
        <taxon>Pterygota</taxon>
        <taxon>Neoptera</taxon>
        <taxon>Endopterygota</taxon>
        <taxon>Diptera</taxon>
        <taxon>Nematocera</taxon>
        <taxon>Culicoidea</taxon>
        <taxon>Culicidae</taxon>
        <taxon>Culicinae</taxon>
        <taxon>Culicini</taxon>
        <taxon>Culex</taxon>
        <taxon>Culex</taxon>
    </lineage>
</organism>
<evidence type="ECO:0000256" key="7">
    <source>
        <dbReference type="ARBA" id="ARBA00023224"/>
    </source>
</evidence>
<dbReference type="Pfam" id="PF08395">
    <property type="entry name" value="7tm_7"/>
    <property type="match status" value="1"/>
</dbReference>
<accession>A0A1S4JNJ0</accession>
<keyword evidence="2 8" id="KW-1003">Cell membrane</keyword>
<dbReference type="VEuPathDB" id="VectorBase:CQUJHB014448"/>
<evidence type="ECO:0000256" key="2">
    <source>
        <dbReference type="ARBA" id="ARBA00022475"/>
    </source>
</evidence>
<keyword evidence="4 8" id="KW-1133">Transmembrane helix</keyword>
<reference evidence="9" key="1">
    <citation type="submission" date="2020-05" db="UniProtKB">
        <authorList>
            <consortium name="EnsemblMetazoa"/>
        </authorList>
    </citation>
    <scope>IDENTIFICATION</scope>
    <source>
        <strain evidence="9">JHB</strain>
    </source>
</reference>
<comment type="subcellular location">
    <subcellularLocation>
        <location evidence="1 8">Cell membrane</location>
        <topology evidence="1 8">Multi-pass membrane protein</topology>
    </subcellularLocation>
</comment>
<comment type="similarity">
    <text evidence="8">Belongs to the insect chemoreceptor superfamily. Gustatory receptor (GR) family.</text>
</comment>
<dbReference type="GO" id="GO:0043025">
    <property type="term" value="C:neuronal cell body"/>
    <property type="evidence" value="ECO:0007669"/>
    <property type="project" value="TreeGrafter"/>
</dbReference>
<evidence type="ECO:0000256" key="8">
    <source>
        <dbReference type="RuleBase" id="RU363108"/>
    </source>
</evidence>
<evidence type="ECO:0000256" key="6">
    <source>
        <dbReference type="ARBA" id="ARBA00023170"/>
    </source>
</evidence>
<dbReference type="VEuPathDB" id="VectorBase:CPIJ008847"/>
<dbReference type="GO" id="GO:0050909">
    <property type="term" value="P:sensory perception of taste"/>
    <property type="evidence" value="ECO:0007669"/>
    <property type="project" value="InterPro"/>
</dbReference>